<name>A0AAV8SP81_9ROSI</name>
<dbReference type="AlphaFoldDB" id="A0AAV8SP81"/>
<feature type="transmembrane region" description="Helical" evidence="1">
    <location>
        <begin position="14"/>
        <end position="34"/>
    </location>
</feature>
<proteinExistence type="predicted"/>
<evidence type="ECO:0000313" key="3">
    <source>
        <dbReference type="Proteomes" id="UP001159364"/>
    </source>
</evidence>
<keyword evidence="1" id="KW-1133">Transmembrane helix</keyword>
<dbReference type="EMBL" id="JAIWQS010000009">
    <property type="protein sequence ID" value="KAJ8754092.1"/>
    <property type="molecule type" value="Genomic_DNA"/>
</dbReference>
<accession>A0AAV8SP81</accession>
<comment type="caution">
    <text evidence="2">The sequence shown here is derived from an EMBL/GenBank/DDBJ whole genome shotgun (WGS) entry which is preliminary data.</text>
</comment>
<dbReference type="Proteomes" id="UP001159364">
    <property type="component" value="Linkage Group LG09"/>
</dbReference>
<sequence length="119" mass="13580">MEWSRKREEKGQDCGYSCGFVITCTFFFLLLIFFLGEECKKKREQNKENKIRSFLFFFPAAIRSSSVSTLLFENLQPCACSRVLITSSNTVALFLSLLLVAQAQRRSLKFETSSKGALP</sequence>
<evidence type="ECO:0000256" key="1">
    <source>
        <dbReference type="SAM" id="Phobius"/>
    </source>
</evidence>
<keyword evidence="1" id="KW-0472">Membrane</keyword>
<evidence type="ECO:0008006" key="4">
    <source>
        <dbReference type="Google" id="ProtNLM"/>
    </source>
</evidence>
<keyword evidence="3" id="KW-1185">Reference proteome</keyword>
<keyword evidence="1" id="KW-0812">Transmembrane</keyword>
<evidence type="ECO:0000313" key="2">
    <source>
        <dbReference type="EMBL" id="KAJ8754092.1"/>
    </source>
</evidence>
<gene>
    <name evidence="2" type="ORF">K2173_001990</name>
</gene>
<reference evidence="2 3" key="1">
    <citation type="submission" date="2021-09" db="EMBL/GenBank/DDBJ databases">
        <title>Genomic insights and catalytic innovation underlie evolution of tropane alkaloids biosynthesis.</title>
        <authorList>
            <person name="Wang Y.-J."/>
            <person name="Tian T."/>
            <person name="Huang J.-P."/>
            <person name="Huang S.-X."/>
        </authorList>
    </citation>
    <scope>NUCLEOTIDE SEQUENCE [LARGE SCALE GENOMIC DNA]</scope>
    <source>
        <strain evidence="2">KIB-2018</strain>
        <tissue evidence="2">Leaf</tissue>
    </source>
</reference>
<organism evidence="2 3">
    <name type="scientific">Erythroxylum novogranatense</name>
    <dbReference type="NCBI Taxonomy" id="1862640"/>
    <lineage>
        <taxon>Eukaryota</taxon>
        <taxon>Viridiplantae</taxon>
        <taxon>Streptophyta</taxon>
        <taxon>Embryophyta</taxon>
        <taxon>Tracheophyta</taxon>
        <taxon>Spermatophyta</taxon>
        <taxon>Magnoliopsida</taxon>
        <taxon>eudicotyledons</taxon>
        <taxon>Gunneridae</taxon>
        <taxon>Pentapetalae</taxon>
        <taxon>rosids</taxon>
        <taxon>fabids</taxon>
        <taxon>Malpighiales</taxon>
        <taxon>Erythroxylaceae</taxon>
        <taxon>Erythroxylum</taxon>
    </lineage>
</organism>
<protein>
    <recommendedName>
        <fullName evidence="4">Transmembrane protein</fullName>
    </recommendedName>
</protein>